<dbReference type="EMBL" id="QTUJ01000001">
    <property type="protein sequence ID" value="REF73050.1"/>
    <property type="molecule type" value="Genomic_DNA"/>
</dbReference>
<comment type="caution">
    <text evidence="2">The sequence shown here is derived from an EMBL/GenBank/DDBJ whole genome shotgun (WGS) entry which is preliminary data.</text>
</comment>
<protein>
    <submittedName>
        <fullName evidence="2">Uncharacterized protein</fullName>
    </submittedName>
</protein>
<sequence>MAFGRCAERLLAPLSGRLASRDLHDIRQERTDLSQMIDMQKILGLNPRIQHQGMDPEVWPISGFRLLVGSSCRWKPARSSLARGRWPTLCSAGDPNLSHHAGMATMKAAPLIASTTGQGPGRQQDGGPPHQPLHGGFGICGRVLKRCLLNRTPEPHDRQLATTALGGARQNARCTQLPVQVPQGFPGRLSTLSRPARSQMHCPVASVPG</sequence>
<evidence type="ECO:0000313" key="3">
    <source>
        <dbReference type="Proteomes" id="UP000256941"/>
    </source>
</evidence>
<accession>A0A3D9XRI7</accession>
<proteinExistence type="predicted"/>
<feature type="region of interest" description="Disordered" evidence="1">
    <location>
        <begin position="113"/>
        <end position="134"/>
    </location>
</feature>
<dbReference type="Proteomes" id="UP000256941">
    <property type="component" value="Unassembled WGS sequence"/>
</dbReference>
<gene>
    <name evidence="2" type="ORF">BDD41_1566</name>
</gene>
<dbReference type="AlphaFoldDB" id="A0A3D9XRI7"/>
<reference evidence="2 3" key="1">
    <citation type="submission" date="2018-08" db="EMBL/GenBank/DDBJ databases">
        <title>Genomic Encyclopedia of Archaeal and Bacterial Type Strains, Phase II (KMG-II): from individual species to whole genera.</title>
        <authorList>
            <person name="Goeker M."/>
        </authorList>
    </citation>
    <scope>NUCLEOTIDE SEQUENCE [LARGE SCALE GENOMIC DNA]</scope>
    <source>
        <strain evidence="2 3">DSM 17099</strain>
    </source>
</reference>
<name>A0A3D9XRI7_PARVE</name>
<evidence type="ECO:0000256" key="1">
    <source>
        <dbReference type="SAM" id="MobiDB-lite"/>
    </source>
</evidence>
<organism evidence="2 3">
    <name type="scientific">Paracoccus versutus</name>
    <name type="common">Thiobacillus versutus</name>
    <dbReference type="NCBI Taxonomy" id="34007"/>
    <lineage>
        <taxon>Bacteria</taxon>
        <taxon>Pseudomonadati</taxon>
        <taxon>Pseudomonadota</taxon>
        <taxon>Alphaproteobacteria</taxon>
        <taxon>Rhodobacterales</taxon>
        <taxon>Paracoccaceae</taxon>
        <taxon>Paracoccus</taxon>
    </lineage>
</organism>
<evidence type="ECO:0000313" key="2">
    <source>
        <dbReference type="EMBL" id="REF73050.1"/>
    </source>
</evidence>